<evidence type="ECO:0000256" key="1">
    <source>
        <dbReference type="SAM" id="Phobius"/>
    </source>
</evidence>
<comment type="caution">
    <text evidence="2">The sequence shown here is derived from an EMBL/GenBank/DDBJ whole genome shotgun (WGS) entry which is preliminary data.</text>
</comment>
<keyword evidence="1" id="KW-1133">Transmembrane helix</keyword>
<feature type="non-terminal residue" evidence="2">
    <location>
        <position position="144"/>
    </location>
</feature>
<feature type="transmembrane region" description="Helical" evidence="1">
    <location>
        <begin position="20"/>
        <end position="40"/>
    </location>
</feature>
<name>A0A9W4TAP1_9GLOM</name>
<proteinExistence type="predicted"/>
<dbReference type="AlphaFoldDB" id="A0A9W4TAP1"/>
<reference evidence="2" key="1">
    <citation type="submission" date="2022-08" db="EMBL/GenBank/DDBJ databases">
        <authorList>
            <person name="Kallberg Y."/>
            <person name="Tangrot J."/>
            <person name="Rosling A."/>
        </authorList>
    </citation>
    <scope>NUCLEOTIDE SEQUENCE</scope>
    <source>
        <strain evidence="2">Wild A</strain>
    </source>
</reference>
<organism evidence="2 3">
    <name type="scientific">Funneliformis geosporum</name>
    <dbReference type="NCBI Taxonomy" id="1117311"/>
    <lineage>
        <taxon>Eukaryota</taxon>
        <taxon>Fungi</taxon>
        <taxon>Fungi incertae sedis</taxon>
        <taxon>Mucoromycota</taxon>
        <taxon>Glomeromycotina</taxon>
        <taxon>Glomeromycetes</taxon>
        <taxon>Glomerales</taxon>
        <taxon>Glomeraceae</taxon>
        <taxon>Funneliformis</taxon>
    </lineage>
</organism>
<keyword evidence="3" id="KW-1185">Reference proteome</keyword>
<sequence length="144" mass="16315">VSESNLHQKNLITRIKKKLFIMKSPITIATVIGLIMLTLIEGHIVWIQNKALSGTSTCAAATLINEGKHFSFEGRSDNIDAHCETAHTGYSLNITDDKRSYWLVFGVSWSTEENKWRGPYTNDGDKCWHFHGSEDSWDVYPCPQ</sequence>
<keyword evidence="1" id="KW-0812">Transmembrane</keyword>
<protein>
    <submittedName>
        <fullName evidence="2">16141_t:CDS:1</fullName>
    </submittedName>
</protein>
<dbReference type="Proteomes" id="UP001153678">
    <property type="component" value="Unassembled WGS sequence"/>
</dbReference>
<evidence type="ECO:0000313" key="2">
    <source>
        <dbReference type="EMBL" id="CAI2199982.1"/>
    </source>
</evidence>
<gene>
    <name evidence="2" type="ORF">FWILDA_LOCUS19343</name>
</gene>
<accession>A0A9W4TAP1</accession>
<keyword evidence="1" id="KW-0472">Membrane</keyword>
<dbReference type="EMBL" id="CAMKVN010022950">
    <property type="protein sequence ID" value="CAI2199982.1"/>
    <property type="molecule type" value="Genomic_DNA"/>
</dbReference>
<evidence type="ECO:0000313" key="3">
    <source>
        <dbReference type="Proteomes" id="UP001153678"/>
    </source>
</evidence>